<evidence type="ECO:0000313" key="9">
    <source>
        <dbReference type="EMBL" id="ARI76302.1"/>
    </source>
</evidence>
<sequence length="258" mass="28390">MSLRGARGDFMREPMDIKTFFRILKRRMATILITTICVSILSGAAVFYFLKPTYEATEYILVGNLGNQEDVYVDPQTVNRLIASTVDFITSPIVLESVQADMNLSQEELEEKITIKNKEDSQIISIVIRDAEADRASEVANILAATSVEEMKGSMQMENIAVLSKKEGTNKVEEIGSPIVNILIGTMVGLFCGIGMAMVKDHWDDSVQSLDQIEKELGLPVLGEVAATKDNLPKSYKKQFASATGKVKKGGKIHAESH</sequence>
<keyword evidence="6 7" id="KW-0472">Membrane</keyword>
<dbReference type="Pfam" id="PF02706">
    <property type="entry name" value="Wzz"/>
    <property type="match status" value="1"/>
</dbReference>
<gene>
    <name evidence="9" type="ORF">HM131_05385</name>
</gene>
<feature type="domain" description="Polysaccharide chain length determinant N-terminal" evidence="8">
    <location>
        <begin position="15"/>
        <end position="100"/>
    </location>
</feature>
<evidence type="ECO:0000256" key="5">
    <source>
        <dbReference type="ARBA" id="ARBA00022989"/>
    </source>
</evidence>
<dbReference type="GO" id="GO:0004713">
    <property type="term" value="F:protein tyrosine kinase activity"/>
    <property type="evidence" value="ECO:0007669"/>
    <property type="project" value="TreeGrafter"/>
</dbReference>
<reference evidence="9 10" key="1">
    <citation type="submission" date="2017-04" db="EMBL/GenBank/DDBJ databases">
        <title>The whole genome sequencing and assembly of Halobacillus mangrovi strain.</title>
        <authorList>
            <person name="Lee S.-J."/>
            <person name="Park M.-K."/>
            <person name="Kim J.-Y."/>
            <person name="Lee Y.-J."/>
            <person name="Yi H."/>
            <person name="Bahn Y.-S."/>
            <person name="Kim J.F."/>
            <person name="Lee D.-W."/>
        </authorList>
    </citation>
    <scope>NUCLEOTIDE SEQUENCE [LARGE SCALE GENOMIC DNA]</scope>
    <source>
        <strain evidence="9 10">KTB 131</strain>
    </source>
</reference>
<dbReference type="InterPro" id="IPR050445">
    <property type="entry name" value="Bact_polysacc_biosynth/exp"/>
</dbReference>
<dbReference type="InterPro" id="IPR003856">
    <property type="entry name" value="LPS_length_determ_N"/>
</dbReference>
<name>A0A1W5ZSN1_9BACI</name>
<dbReference type="EMBL" id="CP020772">
    <property type="protein sequence ID" value="ARI76302.1"/>
    <property type="molecule type" value="Genomic_DNA"/>
</dbReference>
<evidence type="ECO:0000256" key="2">
    <source>
        <dbReference type="ARBA" id="ARBA00006683"/>
    </source>
</evidence>
<dbReference type="KEGG" id="hmn:HM131_05385"/>
<keyword evidence="10" id="KW-1185">Reference proteome</keyword>
<accession>A0A1W5ZSN1</accession>
<evidence type="ECO:0000256" key="4">
    <source>
        <dbReference type="ARBA" id="ARBA00022692"/>
    </source>
</evidence>
<keyword evidence="3" id="KW-1003">Cell membrane</keyword>
<evidence type="ECO:0000256" key="6">
    <source>
        <dbReference type="ARBA" id="ARBA00023136"/>
    </source>
</evidence>
<keyword evidence="5 7" id="KW-1133">Transmembrane helix</keyword>
<evidence type="ECO:0000256" key="7">
    <source>
        <dbReference type="SAM" id="Phobius"/>
    </source>
</evidence>
<comment type="subcellular location">
    <subcellularLocation>
        <location evidence="1">Cell membrane</location>
        <topology evidence="1">Multi-pass membrane protein</topology>
    </subcellularLocation>
</comment>
<dbReference type="Proteomes" id="UP000192527">
    <property type="component" value="Chromosome"/>
</dbReference>
<dbReference type="AlphaFoldDB" id="A0A1W5ZSN1"/>
<comment type="similarity">
    <text evidence="2">Belongs to the CpsC/CapA family.</text>
</comment>
<dbReference type="PANTHER" id="PTHR32309">
    <property type="entry name" value="TYROSINE-PROTEIN KINASE"/>
    <property type="match status" value="1"/>
</dbReference>
<dbReference type="OrthoDB" id="2854392at2"/>
<keyword evidence="4 7" id="KW-0812">Transmembrane</keyword>
<evidence type="ECO:0000256" key="1">
    <source>
        <dbReference type="ARBA" id="ARBA00004651"/>
    </source>
</evidence>
<feature type="transmembrane region" description="Helical" evidence="7">
    <location>
        <begin position="179"/>
        <end position="199"/>
    </location>
</feature>
<feature type="transmembrane region" description="Helical" evidence="7">
    <location>
        <begin position="28"/>
        <end position="50"/>
    </location>
</feature>
<dbReference type="PANTHER" id="PTHR32309:SF13">
    <property type="entry name" value="FERRIC ENTEROBACTIN TRANSPORT PROTEIN FEPE"/>
    <property type="match status" value="1"/>
</dbReference>
<dbReference type="GO" id="GO:0005886">
    <property type="term" value="C:plasma membrane"/>
    <property type="evidence" value="ECO:0007669"/>
    <property type="project" value="UniProtKB-SubCell"/>
</dbReference>
<organism evidence="9 10">
    <name type="scientific">Halobacillus mangrovi</name>
    <dbReference type="NCBI Taxonomy" id="402384"/>
    <lineage>
        <taxon>Bacteria</taxon>
        <taxon>Bacillati</taxon>
        <taxon>Bacillota</taxon>
        <taxon>Bacilli</taxon>
        <taxon>Bacillales</taxon>
        <taxon>Bacillaceae</taxon>
        <taxon>Halobacillus</taxon>
    </lineage>
</organism>
<evidence type="ECO:0000313" key="10">
    <source>
        <dbReference type="Proteomes" id="UP000192527"/>
    </source>
</evidence>
<evidence type="ECO:0000259" key="8">
    <source>
        <dbReference type="Pfam" id="PF02706"/>
    </source>
</evidence>
<protein>
    <recommendedName>
        <fullName evidence="8">Polysaccharide chain length determinant N-terminal domain-containing protein</fullName>
    </recommendedName>
</protein>
<dbReference type="STRING" id="402384.HM131_05385"/>
<evidence type="ECO:0000256" key="3">
    <source>
        <dbReference type="ARBA" id="ARBA00022475"/>
    </source>
</evidence>
<proteinExistence type="inferred from homology"/>